<dbReference type="PANTHER" id="PTHR39188">
    <property type="entry name" value="MEMBRANE-ASSOCIATED ZINC METALLOPROTEASE M50B"/>
    <property type="match status" value="1"/>
</dbReference>
<feature type="transmembrane region" description="Helical" evidence="7">
    <location>
        <begin position="322"/>
        <end position="345"/>
    </location>
</feature>
<evidence type="ECO:0000313" key="8">
    <source>
        <dbReference type="EMBL" id="GAA3383176.1"/>
    </source>
</evidence>
<gene>
    <name evidence="8" type="ORF">GCM10020369_08060</name>
</gene>
<protein>
    <recommendedName>
        <fullName evidence="10">Peptidase M50</fullName>
    </recommendedName>
</protein>
<feature type="transmembrane region" description="Helical" evidence="7">
    <location>
        <begin position="122"/>
        <end position="148"/>
    </location>
</feature>
<keyword evidence="7" id="KW-0812">Transmembrane</keyword>
<dbReference type="Proteomes" id="UP001501676">
    <property type="component" value="Unassembled WGS sequence"/>
</dbReference>
<evidence type="ECO:0000256" key="2">
    <source>
        <dbReference type="ARBA" id="ARBA00007931"/>
    </source>
</evidence>
<keyword evidence="5" id="KW-0862">Zinc</keyword>
<comment type="caution">
    <text evidence="8">The sequence shown here is derived from an EMBL/GenBank/DDBJ whole genome shotgun (WGS) entry which is preliminary data.</text>
</comment>
<feature type="transmembrane region" description="Helical" evidence="7">
    <location>
        <begin position="251"/>
        <end position="271"/>
    </location>
</feature>
<keyword evidence="7" id="KW-0472">Membrane</keyword>
<comment type="similarity">
    <text evidence="2">Belongs to the peptidase M50B family.</text>
</comment>
<evidence type="ECO:0000256" key="1">
    <source>
        <dbReference type="ARBA" id="ARBA00001947"/>
    </source>
</evidence>
<evidence type="ECO:0000256" key="7">
    <source>
        <dbReference type="SAM" id="Phobius"/>
    </source>
</evidence>
<evidence type="ECO:0000313" key="9">
    <source>
        <dbReference type="Proteomes" id="UP001501676"/>
    </source>
</evidence>
<keyword evidence="3" id="KW-0645">Protease</keyword>
<keyword evidence="7" id="KW-1133">Transmembrane helix</keyword>
<evidence type="ECO:0000256" key="5">
    <source>
        <dbReference type="ARBA" id="ARBA00022833"/>
    </source>
</evidence>
<feature type="transmembrane region" description="Helical" evidence="7">
    <location>
        <begin position="160"/>
        <end position="180"/>
    </location>
</feature>
<sequence length="392" mass="41791">MSTAALLDAQPRLRRDVLLGGAVLRGPGEIYRVKDLRSGRAFEVSGKEHFLLERLDGTRSLAAIGDDYAAVFGRRLGEAHWRQFVGLLAARELLVPGDEPHTATPEASEPSAPGIVVAAQRLVGFAITGGVLWPLLGMVVAMELYLALHLGELLDGGRWLLERPLLLIGVAGLVWFSAALHELGHGLAARHFGCPVTGISLLTLRCTVDSYLYLRSPLRQIVIAGSGALVNAALLLPIAVVWVVLPTSSEARPALAGLLLVGSAQAMLNLIPLAPLDGYKMLGHGLRVAHLTTESRRFVHLLLRRAVGRGPGAAAYRSKARLLYGLYALFGVVAATGAAVGVLLACRRLVTERFGSPGVVITIAVLSMTLAGWLARPADSRTRPTTPKEEIR</sequence>
<evidence type="ECO:0000256" key="6">
    <source>
        <dbReference type="ARBA" id="ARBA00023049"/>
    </source>
</evidence>
<proteinExistence type="inferred from homology"/>
<organism evidence="8 9">
    <name type="scientific">Cryptosporangium minutisporangium</name>
    <dbReference type="NCBI Taxonomy" id="113569"/>
    <lineage>
        <taxon>Bacteria</taxon>
        <taxon>Bacillati</taxon>
        <taxon>Actinomycetota</taxon>
        <taxon>Actinomycetes</taxon>
        <taxon>Cryptosporangiales</taxon>
        <taxon>Cryptosporangiaceae</taxon>
        <taxon>Cryptosporangium</taxon>
    </lineage>
</organism>
<accession>A0ABP6SRL3</accession>
<dbReference type="PANTHER" id="PTHR39188:SF3">
    <property type="entry name" value="STAGE IV SPORULATION PROTEIN FB"/>
    <property type="match status" value="1"/>
</dbReference>
<name>A0ABP6SRL3_9ACTN</name>
<dbReference type="RefSeq" id="WP_345726563.1">
    <property type="nucleotide sequence ID" value="NZ_BAAAYN010000004.1"/>
</dbReference>
<keyword evidence="4" id="KW-0378">Hydrolase</keyword>
<dbReference type="EMBL" id="BAAAYN010000004">
    <property type="protein sequence ID" value="GAA3383176.1"/>
    <property type="molecule type" value="Genomic_DNA"/>
</dbReference>
<keyword evidence="6" id="KW-0482">Metalloprotease</keyword>
<feature type="transmembrane region" description="Helical" evidence="7">
    <location>
        <begin position="221"/>
        <end position="245"/>
    </location>
</feature>
<keyword evidence="9" id="KW-1185">Reference proteome</keyword>
<reference evidence="9" key="1">
    <citation type="journal article" date="2019" name="Int. J. Syst. Evol. Microbiol.">
        <title>The Global Catalogue of Microorganisms (GCM) 10K type strain sequencing project: providing services to taxonomists for standard genome sequencing and annotation.</title>
        <authorList>
            <consortium name="The Broad Institute Genomics Platform"/>
            <consortium name="The Broad Institute Genome Sequencing Center for Infectious Disease"/>
            <person name="Wu L."/>
            <person name="Ma J."/>
        </authorList>
    </citation>
    <scope>NUCLEOTIDE SEQUENCE [LARGE SCALE GENOMIC DNA]</scope>
    <source>
        <strain evidence="9">JCM 9458</strain>
    </source>
</reference>
<comment type="cofactor">
    <cofactor evidence="1">
        <name>Zn(2+)</name>
        <dbReference type="ChEBI" id="CHEBI:29105"/>
    </cofactor>
</comment>
<evidence type="ECO:0000256" key="4">
    <source>
        <dbReference type="ARBA" id="ARBA00022801"/>
    </source>
</evidence>
<evidence type="ECO:0008006" key="10">
    <source>
        <dbReference type="Google" id="ProtNLM"/>
    </source>
</evidence>
<feature type="transmembrane region" description="Helical" evidence="7">
    <location>
        <begin position="357"/>
        <end position="375"/>
    </location>
</feature>
<evidence type="ECO:0000256" key="3">
    <source>
        <dbReference type="ARBA" id="ARBA00022670"/>
    </source>
</evidence>